<keyword evidence="4" id="KW-1185">Reference proteome</keyword>
<accession>A0ABZ3DU56</accession>
<evidence type="ECO:0008006" key="5">
    <source>
        <dbReference type="Google" id="ProtNLM"/>
    </source>
</evidence>
<organism evidence="3 4">
    <name type="scientific">Burkholderia arboris</name>
    <dbReference type="NCBI Taxonomy" id="488730"/>
    <lineage>
        <taxon>Bacteria</taxon>
        <taxon>Pseudomonadati</taxon>
        <taxon>Pseudomonadota</taxon>
        <taxon>Betaproteobacteria</taxon>
        <taxon>Burkholderiales</taxon>
        <taxon>Burkholderiaceae</taxon>
        <taxon>Burkholderia</taxon>
        <taxon>Burkholderia cepacia complex</taxon>
    </lineage>
</organism>
<feature type="signal peptide" evidence="2">
    <location>
        <begin position="1"/>
        <end position="36"/>
    </location>
</feature>
<proteinExistence type="predicted"/>
<reference evidence="3 4" key="1">
    <citation type="submission" date="2022-10" db="EMBL/GenBank/DDBJ databases">
        <title>Genomic of Burkholderia cepacia PN-1.</title>
        <authorList>
            <person name="Yang Y."/>
            <person name="Guan H."/>
            <person name="Huang J."/>
        </authorList>
    </citation>
    <scope>NUCLEOTIDE SEQUENCE [LARGE SCALE GENOMIC DNA]</scope>
    <source>
        <strain evidence="3 4">PN-1</strain>
    </source>
</reference>
<dbReference type="RefSeq" id="WP_342705702.1">
    <property type="nucleotide sequence ID" value="NZ_CP109822.1"/>
</dbReference>
<dbReference type="EMBL" id="CP109822">
    <property type="protein sequence ID" value="XAE52032.1"/>
    <property type="molecule type" value="Genomic_DNA"/>
</dbReference>
<feature type="region of interest" description="Disordered" evidence="1">
    <location>
        <begin position="77"/>
        <end position="130"/>
    </location>
</feature>
<protein>
    <recommendedName>
        <fullName evidence="5">Lipoprotein</fullName>
    </recommendedName>
</protein>
<gene>
    <name evidence="3" type="ORF">OHZ10_21065</name>
</gene>
<evidence type="ECO:0000256" key="1">
    <source>
        <dbReference type="SAM" id="MobiDB-lite"/>
    </source>
</evidence>
<name>A0ABZ3DU56_9BURK</name>
<sequence length="130" mass="13028">MTAHPITRNTGSLVRFVAFGAAAATAAMSVVPAAFAQASAAVTSSVFVHQPYDTGNSAIDDNFQYIAHPPIRPVAVSEPTVSHGAHRGRRGQAGSTNAAGAQGGGASNNTAAMPLPKMPTAEASNASVSQ</sequence>
<feature type="chain" id="PRO_5046528456" description="Lipoprotein" evidence="2">
    <location>
        <begin position="37"/>
        <end position="130"/>
    </location>
</feature>
<evidence type="ECO:0000313" key="4">
    <source>
        <dbReference type="Proteomes" id="UP001448498"/>
    </source>
</evidence>
<keyword evidence="2" id="KW-0732">Signal</keyword>
<evidence type="ECO:0000313" key="3">
    <source>
        <dbReference type="EMBL" id="XAE52032.1"/>
    </source>
</evidence>
<evidence type="ECO:0000256" key="2">
    <source>
        <dbReference type="SAM" id="SignalP"/>
    </source>
</evidence>
<dbReference type="Proteomes" id="UP001448498">
    <property type="component" value="Chromosome 3"/>
</dbReference>